<dbReference type="SUPFAM" id="SSF57667">
    <property type="entry name" value="beta-beta-alpha zinc fingers"/>
    <property type="match status" value="1"/>
</dbReference>
<organism evidence="3 4">
    <name type="scientific">Dentiscutata erythropus</name>
    <dbReference type="NCBI Taxonomy" id="1348616"/>
    <lineage>
        <taxon>Eukaryota</taxon>
        <taxon>Fungi</taxon>
        <taxon>Fungi incertae sedis</taxon>
        <taxon>Mucoromycota</taxon>
        <taxon>Glomeromycotina</taxon>
        <taxon>Glomeromycetes</taxon>
        <taxon>Diversisporales</taxon>
        <taxon>Gigasporaceae</taxon>
        <taxon>Dentiscutata</taxon>
    </lineage>
</organism>
<dbReference type="PROSITE" id="PS00028">
    <property type="entry name" value="ZINC_FINGER_C2H2_1"/>
    <property type="match status" value="1"/>
</dbReference>
<comment type="caution">
    <text evidence="3">The sequence shown here is derived from an EMBL/GenBank/DDBJ whole genome shotgun (WGS) entry which is preliminary data.</text>
</comment>
<evidence type="ECO:0000256" key="1">
    <source>
        <dbReference type="PROSITE-ProRule" id="PRU00042"/>
    </source>
</evidence>
<protein>
    <submittedName>
        <fullName evidence="3">14101_t:CDS:1</fullName>
    </submittedName>
</protein>
<dbReference type="GO" id="GO:0008270">
    <property type="term" value="F:zinc ion binding"/>
    <property type="evidence" value="ECO:0007669"/>
    <property type="project" value="UniProtKB-KW"/>
</dbReference>
<gene>
    <name evidence="3" type="ORF">DERYTH_LOCUS23470</name>
</gene>
<dbReference type="PANTHER" id="PTHR46954">
    <property type="entry name" value="C2H2-TYPE DOMAIN-CONTAINING PROTEIN"/>
    <property type="match status" value="1"/>
</dbReference>
<dbReference type="InterPro" id="IPR036236">
    <property type="entry name" value="Znf_C2H2_sf"/>
</dbReference>
<name>A0A9N9JY51_9GLOM</name>
<dbReference type="AlphaFoldDB" id="A0A9N9JY51"/>
<keyword evidence="1" id="KW-0862">Zinc</keyword>
<dbReference type="OrthoDB" id="2415891at2759"/>
<reference evidence="3" key="1">
    <citation type="submission" date="2021-06" db="EMBL/GenBank/DDBJ databases">
        <authorList>
            <person name="Kallberg Y."/>
            <person name="Tangrot J."/>
            <person name="Rosling A."/>
        </authorList>
    </citation>
    <scope>NUCLEOTIDE SEQUENCE</scope>
    <source>
        <strain evidence="3">MA453B</strain>
    </source>
</reference>
<dbReference type="PROSITE" id="PS50157">
    <property type="entry name" value="ZINC_FINGER_C2H2_2"/>
    <property type="match status" value="1"/>
</dbReference>
<keyword evidence="1" id="KW-0479">Metal-binding</keyword>
<dbReference type="EMBL" id="CAJVPY010035943">
    <property type="protein sequence ID" value="CAG8801521.1"/>
    <property type="molecule type" value="Genomic_DNA"/>
</dbReference>
<dbReference type="PANTHER" id="PTHR46954:SF1">
    <property type="entry name" value="C2H2-TYPE DOMAIN-CONTAINING PROTEIN"/>
    <property type="match status" value="1"/>
</dbReference>
<evidence type="ECO:0000313" key="4">
    <source>
        <dbReference type="Proteomes" id="UP000789405"/>
    </source>
</evidence>
<dbReference type="InterPro" id="IPR013087">
    <property type="entry name" value="Znf_C2H2_type"/>
</dbReference>
<keyword evidence="4" id="KW-1185">Reference proteome</keyword>
<feature type="domain" description="C2H2-type" evidence="2">
    <location>
        <begin position="353"/>
        <end position="382"/>
    </location>
</feature>
<keyword evidence="1" id="KW-0863">Zinc-finger</keyword>
<feature type="non-terminal residue" evidence="3">
    <location>
        <position position="1"/>
    </location>
</feature>
<proteinExistence type="predicted"/>
<accession>A0A9N9JY51</accession>
<evidence type="ECO:0000259" key="2">
    <source>
        <dbReference type="PROSITE" id="PS50157"/>
    </source>
</evidence>
<evidence type="ECO:0000313" key="3">
    <source>
        <dbReference type="EMBL" id="CAG8801521.1"/>
    </source>
</evidence>
<sequence length="450" mass="52599">PTGRPSLEEQQPGLLEAIVQIVFPDRQADERWHLEIVRSVKTLDQLQEALTHMNYNLSHSAAYLRLIPKWYSTEKESNMLKPVKLLRSQNIARRSHEDTHFCTALIRNIKEMLSLLGPKTPILMRLEYQVELPDHDWVVTERHKLIPSGQAKAVTYSGSIFIRIRSGKHDSSTAYSHGKDFDDLINEEKLHNYTTTNEQPKPVVVLISDSGSDENPRYRKTIQMMIKYFDKYNLNTIIVKDTIIDNYPVLVKYIDPPNEHYSPSEKSATWIEKHVMTCHYVTQVVKYDDPSCFQQTPYNICAAKINEFDNTTHFSSFLLSVLMERKLTSPDMNLRYLSFDWYCPTVNKSINEYICFYCNRYFALKRTLKNHTRKYSHKESNLFIEAALDTQEFPVVYVHNYHHGEFLVSNKSSETMWVEEEAVPEDVLETYNQQVQVQEELVADKVLIVN</sequence>
<dbReference type="Proteomes" id="UP000789405">
    <property type="component" value="Unassembled WGS sequence"/>
</dbReference>